<feature type="coiled-coil region" evidence="1">
    <location>
        <begin position="33"/>
        <end position="77"/>
    </location>
</feature>
<evidence type="ECO:0008006" key="4">
    <source>
        <dbReference type="Google" id="ProtNLM"/>
    </source>
</evidence>
<evidence type="ECO:0000313" key="3">
    <source>
        <dbReference type="Proteomes" id="UP001311799"/>
    </source>
</evidence>
<organism evidence="2 3">
    <name type="scientific">Cryptosporidium xiaoi</name>
    <dbReference type="NCBI Taxonomy" id="659607"/>
    <lineage>
        <taxon>Eukaryota</taxon>
        <taxon>Sar</taxon>
        <taxon>Alveolata</taxon>
        <taxon>Apicomplexa</taxon>
        <taxon>Conoidasida</taxon>
        <taxon>Coccidia</taxon>
        <taxon>Eucoccidiorida</taxon>
        <taxon>Eimeriorina</taxon>
        <taxon>Cryptosporidiidae</taxon>
        <taxon>Cryptosporidium</taxon>
    </lineage>
</organism>
<dbReference type="EMBL" id="JAWDEY010000016">
    <property type="protein sequence ID" value="KAK6589016.1"/>
    <property type="molecule type" value="Genomic_DNA"/>
</dbReference>
<keyword evidence="1" id="KW-0175">Coiled coil</keyword>
<name>A0AAV9XWD5_9CRYT</name>
<comment type="caution">
    <text evidence="2">The sequence shown here is derived from an EMBL/GenBank/DDBJ whole genome shotgun (WGS) entry which is preliminary data.</text>
</comment>
<proteinExistence type="predicted"/>
<evidence type="ECO:0000313" key="2">
    <source>
        <dbReference type="EMBL" id="KAK6589016.1"/>
    </source>
</evidence>
<accession>A0AAV9XWD5</accession>
<protein>
    <recommendedName>
        <fullName evidence="4">F-box domain-containing protein</fullName>
    </recommendedName>
</protein>
<sequence>MSYSNIEAKQNSKSIYDLKSSKDIDVTSSSTILDKTIENISDEKNELKDSKNKIEVKKEVSEEKTKEESEVTDSKNEAKVLFLDAFSMLSLNSKKNFLELIEDVNLLELRVTCKKLNKYCNGYIRYCLKNCYFFNVPLTRLTVDFWFTAMRFFFLEAGRVFPLNRVRYSPIVAALKHNHKILPVSIDQMKSHVLISLDKLLPEHIVFCNHFHPQPHTCNVNLEIKGQSKVFFDDIDILRFVKHYFDHLEVTDDELIRGNRQLTRYRLALYLYELLKSIKMLSEKGNGVFKLSRIEYIVNTGTLLRHRIWHQLRASWGSTRKQNDVENKKNNTWLKDSNINTADNSEIGSSRHKKLSDSFTGRISKNADKNTNNSGTLEKKNMDELVVEIHLTIADHFQWDS</sequence>
<evidence type="ECO:0000256" key="1">
    <source>
        <dbReference type="SAM" id="Coils"/>
    </source>
</evidence>
<gene>
    <name evidence="2" type="ORF">RS030_243585</name>
</gene>
<dbReference type="AlphaFoldDB" id="A0AAV9XWD5"/>
<dbReference type="Proteomes" id="UP001311799">
    <property type="component" value="Unassembled WGS sequence"/>
</dbReference>
<keyword evidence="3" id="KW-1185">Reference proteome</keyword>
<reference evidence="2 3" key="1">
    <citation type="submission" date="2023-10" db="EMBL/GenBank/DDBJ databases">
        <title>Comparative genomics analysis reveals potential genetic determinants of host preference in Cryptosporidium xiaoi.</title>
        <authorList>
            <person name="Xiao L."/>
            <person name="Li J."/>
        </authorList>
    </citation>
    <scope>NUCLEOTIDE SEQUENCE [LARGE SCALE GENOMIC DNA]</scope>
    <source>
        <strain evidence="2 3">52996</strain>
    </source>
</reference>